<dbReference type="VEuPathDB" id="TriTrypDB:TM35_000241290"/>
<organism evidence="6 7">
    <name type="scientific">Trypanosoma theileri</name>
    <dbReference type="NCBI Taxonomy" id="67003"/>
    <lineage>
        <taxon>Eukaryota</taxon>
        <taxon>Discoba</taxon>
        <taxon>Euglenozoa</taxon>
        <taxon>Kinetoplastea</taxon>
        <taxon>Metakinetoplastina</taxon>
        <taxon>Trypanosomatida</taxon>
        <taxon>Trypanosomatidae</taxon>
        <taxon>Trypanosoma</taxon>
    </lineage>
</organism>
<dbReference type="RefSeq" id="XP_028881045.1">
    <property type="nucleotide sequence ID" value="XM_029027541.1"/>
</dbReference>
<feature type="compositionally biased region" description="Basic residues" evidence="5">
    <location>
        <begin position="682"/>
        <end position="699"/>
    </location>
</feature>
<dbReference type="InterPro" id="IPR018181">
    <property type="entry name" value="Heat_shock_70_CS"/>
</dbReference>
<dbReference type="FunFam" id="3.30.30.30:FF:000001">
    <property type="entry name" value="heat shock 70 kDa protein-like"/>
    <property type="match status" value="1"/>
</dbReference>
<dbReference type="InterPro" id="IPR043129">
    <property type="entry name" value="ATPase_NBD"/>
</dbReference>
<dbReference type="GO" id="GO:0005524">
    <property type="term" value="F:ATP binding"/>
    <property type="evidence" value="ECO:0007669"/>
    <property type="project" value="UniProtKB-KW"/>
</dbReference>
<dbReference type="FunFam" id="3.30.420.40:FF:000004">
    <property type="entry name" value="Molecular chaperone DnaK"/>
    <property type="match status" value="1"/>
</dbReference>
<dbReference type="Gene3D" id="3.30.420.40">
    <property type="match status" value="2"/>
</dbReference>
<dbReference type="SUPFAM" id="SSF100920">
    <property type="entry name" value="Heat shock protein 70kD (HSP70), peptide-binding domain"/>
    <property type="match status" value="1"/>
</dbReference>
<dbReference type="EMBL" id="NBCO01000024">
    <property type="protein sequence ID" value="ORC86979.1"/>
    <property type="molecule type" value="Genomic_DNA"/>
</dbReference>
<feature type="region of interest" description="Disordered" evidence="5">
    <location>
        <begin position="634"/>
        <end position="706"/>
    </location>
</feature>
<dbReference type="Pfam" id="PF00012">
    <property type="entry name" value="HSP70"/>
    <property type="match status" value="1"/>
</dbReference>
<gene>
    <name evidence="6" type="ORF">TM35_000241290</name>
</gene>
<dbReference type="OrthoDB" id="2401965at2759"/>
<evidence type="ECO:0000313" key="6">
    <source>
        <dbReference type="EMBL" id="ORC86979.1"/>
    </source>
</evidence>
<evidence type="ECO:0000256" key="1">
    <source>
        <dbReference type="ARBA" id="ARBA00007381"/>
    </source>
</evidence>
<feature type="compositionally biased region" description="Acidic residues" evidence="5">
    <location>
        <begin position="653"/>
        <end position="678"/>
    </location>
</feature>
<dbReference type="SUPFAM" id="SSF53067">
    <property type="entry name" value="Actin-like ATPase domain"/>
    <property type="match status" value="2"/>
</dbReference>
<dbReference type="PROSITE" id="PS00329">
    <property type="entry name" value="HSP70_2"/>
    <property type="match status" value="1"/>
</dbReference>
<dbReference type="GO" id="GO:0140662">
    <property type="term" value="F:ATP-dependent protein folding chaperone"/>
    <property type="evidence" value="ECO:0007669"/>
    <property type="project" value="InterPro"/>
</dbReference>
<dbReference type="InterPro" id="IPR029047">
    <property type="entry name" value="HSP70_peptide-bd_sf"/>
</dbReference>
<dbReference type="Proteomes" id="UP000192257">
    <property type="component" value="Unassembled WGS sequence"/>
</dbReference>
<evidence type="ECO:0000256" key="2">
    <source>
        <dbReference type="ARBA" id="ARBA00022741"/>
    </source>
</evidence>
<name>A0A1X0NS17_9TRYP</name>
<keyword evidence="7" id="KW-1185">Reference proteome</keyword>
<evidence type="ECO:0000313" key="7">
    <source>
        <dbReference type="Proteomes" id="UP000192257"/>
    </source>
</evidence>
<sequence>MEEFNGAIGIDLGTTYSCVAVFRNDAVEVIPNDQGNRTTPSCVAFHNGDVLVGDSAKHLAARGVRGVVYDAKRMIGRKFSEKCIQEDAQRWPFSIEAGERDSVLITVEHNGEVIRLEPEQISARVLSYLKMCAERFLGKHVRRAVITVPAYFNDAQRERTKAAARIAGLEVLRIVNEPTAAALCYGLGIGSGAGAQGSDRPVNVLVFDFGGGTFDVSIITIDGGSFAVRATAGDTHLGGQDVDGALLQYVVDDLKRRHGVDAEKQPKLLAKLLARCEQVKRVLSHAPSEEFVLDGVLPDGEEYTLHISRAKLEELCGKVFARCMEVVRRAMKDAQMTPADVDDVLLVGGSSRIPVLRERLQSMFPSSRLSGAVHPDEAVAIGAAVQADIVAAQHCSGDEVNADEENRHVPSARTAGVVLMDVVPLSIGVEVDDGKFDVIIRRNTTIPYRASKEYSTVEDNQEEVEVRVFEGERPLTRHNHEIGAFVLDGITRAKKGEPTINVTFDVDADGILTITATEELAHVTKTLIVANEERLSEEAVQKMIEVAQKFSARDAVAVAIMDATQQLSRGFEELEKALAEITSPLSEKLQRRVAFLDHGKEWLTQQLPKYTDAQAVEVKTRKIMKLIHKAMKTLRRETHKGVDRNHSQNSGSGDEDNDDDDEEEGEENESDTDDEGDDETKRRKSRKHKSVSRQKRPRKSLSEEKE</sequence>
<accession>A0A1X0NS17</accession>
<dbReference type="FunFam" id="2.60.34.10:FF:000023">
    <property type="entry name" value="70 kDa heat shock cognate protein"/>
    <property type="match status" value="1"/>
</dbReference>
<dbReference type="PROSITE" id="PS01036">
    <property type="entry name" value="HSP70_3"/>
    <property type="match status" value="1"/>
</dbReference>
<dbReference type="PROSITE" id="PS00297">
    <property type="entry name" value="HSP70_1"/>
    <property type="match status" value="1"/>
</dbReference>
<dbReference type="PANTHER" id="PTHR19375">
    <property type="entry name" value="HEAT SHOCK PROTEIN 70KDA"/>
    <property type="match status" value="1"/>
</dbReference>
<dbReference type="InterPro" id="IPR013126">
    <property type="entry name" value="Hsp_70_fam"/>
</dbReference>
<comment type="caution">
    <text evidence="6">The sequence shown here is derived from an EMBL/GenBank/DDBJ whole genome shotgun (WGS) entry which is preliminary data.</text>
</comment>
<dbReference type="STRING" id="67003.A0A1X0NS17"/>
<proteinExistence type="inferred from homology"/>
<dbReference type="GeneID" id="39987321"/>
<evidence type="ECO:0000256" key="3">
    <source>
        <dbReference type="ARBA" id="ARBA00022840"/>
    </source>
</evidence>
<dbReference type="AlphaFoldDB" id="A0A1X0NS17"/>
<evidence type="ECO:0000256" key="4">
    <source>
        <dbReference type="RuleBase" id="RU003322"/>
    </source>
</evidence>
<dbReference type="FunFam" id="3.90.640.10:FF:000010">
    <property type="entry name" value="heat shock 70 kDa protein 14"/>
    <property type="match status" value="1"/>
</dbReference>
<dbReference type="Gene3D" id="2.60.34.10">
    <property type="entry name" value="Substrate Binding Domain Of DNAk, Chain A, domain 1"/>
    <property type="match status" value="1"/>
</dbReference>
<keyword evidence="6" id="KW-0346">Stress response</keyword>
<comment type="similarity">
    <text evidence="1 4">Belongs to the heat shock protein 70 family.</text>
</comment>
<dbReference type="PRINTS" id="PR00301">
    <property type="entry name" value="HEATSHOCK70"/>
</dbReference>
<dbReference type="CDD" id="cd24028">
    <property type="entry name" value="ASKHA_NBD_HSP70_HSPA1-like"/>
    <property type="match status" value="1"/>
</dbReference>
<protein>
    <submittedName>
        <fullName evidence="6">Heat shock protein 70</fullName>
    </submittedName>
</protein>
<keyword evidence="2 4" id="KW-0547">Nucleotide-binding</keyword>
<dbReference type="Gene3D" id="3.90.640.10">
    <property type="entry name" value="Actin, Chain A, domain 4"/>
    <property type="match status" value="1"/>
</dbReference>
<keyword evidence="3 4" id="KW-0067">ATP-binding</keyword>
<reference evidence="6 7" key="1">
    <citation type="submission" date="2017-03" db="EMBL/GenBank/DDBJ databases">
        <title>An alternative strategy for trypanosome survival in the mammalian bloodstream revealed through genome and transcriptome analysis of the ubiquitous bovine parasite Trypanosoma (Megatrypanum) theileri.</title>
        <authorList>
            <person name="Kelly S."/>
            <person name="Ivens A."/>
            <person name="Mott A."/>
            <person name="O'Neill E."/>
            <person name="Emms D."/>
            <person name="Macleod O."/>
            <person name="Voorheis P."/>
            <person name="Matthews J."/>
            <person name="Matthews K."/>
            <person name="Carrington M."/>
        </authorList>
    </citation>
    <scope>NUCLEOTIDE SEQUENCE [LARGE SCALE GENOMIC DNA]</scope>
    <source>
        <strain evidence="6">Edinburgh</strain>
    </source>
</reference>
<evidence type="ECO:0000256" key="5">
    <source>
        <dbReference type="SAM" id="MobiDB-lite"/>
    </source>
</evidence>
<feature type="compositionally biased region" description="Basic and acidic residues" evidence="5">
    <location>
        <begin position="634"/>
        <end position="646"/>
    </location>
</feature>
<dbReference type="Gene3D" id="3.30.30.30">
    <property type="match status" value="1"/>
</dbReference>